<dbReference type="PANTHER" id="PTHR34322:SF2">
    <property type="entry name" value="TRANSPOSASE IS200-LIKE DOMAIN-CONTAINING PROTEIN"/>
    <property type="match status" value="1"/>
</dbReference>
<dbReference type="GO" id="GO:0003677">
    <property type="term" value="F:DNA binding"/>
    <property type="evidence" value="ECO:0007669"/>
    <property type="project" value="InterPro"/>
</dbReference>
<protein>
    <recommendedName>
        <fullName evidence="4">Transposase</fullName>
    </recommendedName>
</protein>
<evidence type="ECO:0000313" key="2">
    <source>
        <dbReference type="EMBL" id="QII13218.1"/>
    </source>
</evidence>
<reference evidence="1" key="1">
    <citation type="journal article" date="2006" name="Nature">
        <title>Deciphering the evolution and metabolism of an anammox bacterium from a community genome.</title>
        <authorList>
            <person name="Strous M."/>
            <person name="Pelletier E."/>
            <person name="Mangenot S."/>
            <person name="Rattei T."/>
            <person name="Lehner A."/>
            <person name="Taylor M.W."/>
            <person name="Horn M."/>
            <person name="Daims H."/>
            <person name="Bartol-Mavel D."/>
            <person name="Wincker P."/>
            <person name="Barbe V."/>
            <person name="Fonknechten N."/>
            <person name="Vallenet D."/>
            <person name="Segurens B."/>
            <person name="Schenowitz-Truong C."/>
            <person name="Medigue C."/>
            <person name="Collingro A."/>
            <person name="Snel B."/>
            <person name="Dutilh B.E."/>
            <person name="OpDenCamp H.J.M."/>
            <person name="vanDerDrift C."/>
            <person name="Cirpus I."/>
            <person name="vanDePas-Schoonen K.T."/>
            <person name="Harhangi H.R."/>
            <person name="vanNiftrik L."/>
            <person name="Schmid M."/>
            <person name="Keltjens J."/>
            <person name="vanDeVossenberg J."/>
            <person name="Kartal B."/>
            <person name="Meier H."/>
            <person name="Frishman D."/>
            <person name="Huynen M.A."/>
            <person name="Mewes H."/>
            <person name="Weissenbach J."/>
            <person name="Jetten M.S.M."/>
            <person name="Wagner M."/>
            <person name="LePaslier D."/>
        </authorList>
    </citation>
    <scope>NUCLEOTIDE SEQUENCE</scope>
</reference>
<dbReference type="EMBL" id="CP049055">
    <property type="protein sequence ID" value="QII13218.1"/>
    <property type="molecule type" value="Genomic_DNA"/>
</dbReference>
<dbReference type="SUPFAM" id="SSF143422">
    <property type="entry name" value="Transposase IS200-like"/>
    <property type="match status" value="1"/>
</dbReference>
<dbReference type="InterPro" id="IPR036515">
    <property type="entry name" value="Transposase_17_sf"/>
</dbReference>
<dbReference type="AlphaFoldDB" id="Q1PUT9"/>
<proteinExistence type="predicted"/>
<dbReference type="EMBL" id="CT573074">
    <property type="protein sequence ID" value="CAJ71000.1"/>
    <property type="molecule type" value="Genomic_DNA"/>
</dbReference>
<dbReference type="PANTHER" id="PTHR34322">
    <property type="entry name" value="TRANSPOSASE, Y1_TNP DOMAIN-CONTAINING"/>
    <property type="match status" value="1"/>
</dbReference>
<organism evidence="1">
    <name type="scientific">Kuenenia stuttgartiensis</name>
    <dbReference type="NCBI Taxonomy" id="174633"/>
    <lineage>
        <taxon>Bacteria</taxon>
        <taxon>Pseudomonadati</taxon>
        <taxon>Planctomycetota</taxon>
        <taxon>Candidatus Brocadiia</taxon>
        <taxon>Candidatus Brocadiales</taxon>
        <taxon>Candidatus Brocadiaceae</taxon>
        <taxon>Candidatus Kuenenia</taxon>
    </lineage>
</organism>
<dbReference type="GO" id="GO:0006313">
    <property type="term" value="P:DNA transposition"/>
    <property type="evidence" value="ECO:0007669"/>
    <property type="project" value="InterPro"/>
</dbReference>
<dbReference type="GO" id="GO:0004803">
    <property type="term" value="F:transposase activity"/>
    <property type="evidence" value="ECO:0007669"/>
    <property type="project" value="InterPro"/>
</dbReference>
<sequence length="146" mass="16968">MGLLPDAKSYTPEIAVQPSEKALSQVIGEAHRRYTRRVNFLEGWRGHLRQGRFASFPMDKTHLYLAARYVELNPVRAKSVKKPQEYRWSSAYAYMPGGMTGLCMWLRCWRYLVSGVIFFPEVYRMRKSKRFNVTSGQGDLLARTLL</sequence>
<reference evidence="2 3" key="3">
    <citation type="submission" date="2020-02" db="EMBL/GenBank/DDBJ databases">
        <title>Newly sequenced genome of strain CSTR1 showed variability in Candidatus Kuenenia stuttgartiensis genomes.</title>
        <authorList>
            <person name="Ding C."/>
            <person name="Adrian L."/>
        </authorList>
    </citation>
    <scope>NUCLEOTIDE SEQUENCE [LARGE SCALE GENOMIC DNA]</scope>
    <source>
        <strain evidence="2 3">CSTR1</strain>
    </source>
</reference>
<evidence type="ECO:0000313" key="3">
    <source>
        <dbReference type="Proteomes" id="UP000501926"/>
    </source>
</evidence>
<name>Q1PUT9_KUEST</name>
<dbReference type="Proteomes" id="UP000501926">
    <property type="component" value="Chromosome"/>
</dbReference>
<evidence type="ECO:0000313" key="1">
    <source>
        <dbReference type="EMBL" id="CAJ71000.1"/>
    </source>
</evidence>
<evidence type="ECO:0008006" key="4">
    <source>
        <dbReference type="Google" id="ProtNLM"/>
    </source>
</evidence>
<dbReference type="Gene3D" id="3.30.70.1290">
    <property type="entry name" value="Transposase IS200-like"/>
    <property type="match status" value="1"/>
</dbReference>
<dbReference type="RefSeq" id="WP_230405684.1">
    <property type="nucleotide sequence ID" value="NZ_CP049055.1"/>
</dbReference>
<accession>Q1PUT9</accession>
<gene>
    <name evidence="2" type="ORF">KsCSTR_38390</name>
    <name evidence="1" type="ORF">kustb0255</name>
</gene>
<reference evidence="1" key="2">
    <citation type="submission" date="2006-01" db="EMBL/GenBank/DDBJ databases">
        <authorList>
            <person name="Genoscope"/>
        </authorList>
    </citation>
    <scope>NUCLEOTIDE SEQUENCE</scope>
</reference>